<comment type="caution">
    <text evidence="2">The sequence shown here is derived from an EMBL/GenBank/DDBJ whole genome shotgun (WGS) entry which is preliminary data.</text>
</comment>
<protein>
    <submittedName>
        <fullName evidence="2">Uncharacterized protein</fullName>
    </submittedName>
</protein>
<feature type="region of interest" description="Disordered" evidence="1">
    <location>
        <begin position="1"/>
        <end position="102"/>
    </location>
</feature>
<feature type="compositionally biased region" description="Basic residues" evidence="1">
    <location>
        <begin position="1"/>
        <end position="23"/>
    </location>
</feature>
<organism evidence="2 3">
    <name type="scientific">Citricoccus parietis</name>
    <dbReference type="NCBI Taxonomy" id="592307"/>
    <lineage>
        <taxon>Bacteria</taxon>
        <taxon>Bacillati</taxon>
        <taxon>Actinomycetota</taxon>
        <taxon>Actinomycetes</taxon>
        <taxon>Micrococcales</taxon>
        <taxon>Micrococcaceae</taxon>
        <taxon>Citricoccus</taxon>
    </lineage>
</organism>
<keyword evidence="3" id="KW-1185">Reference proteome</keyword>
<gene>
    <name evidence="2" type="ORF">ACFFX0_16810</name>
</gene>
<name>A0ABV5G280_9MICC</name>
<dbReference type="Proteomes" id="UP001589575">
    <property type="component" value="Unassembled WGS sequence"/>
</dbReference>
<accession>A0ABV5G280</accession>
<evidence type="ECO:0000313" key="2">
    <source>
        <dbReference type="EMBL" id="MFB9072769.1"/>
    </source>
</evidence>
<evidence type="ECO:0000256" key="1">
    <source>
        <dbReference type="SAM" id="MobiDB-lite"/>
    </source>
</evidence>
<feature type="compositionally biased region" description="Basic residues" evidence="1">
    <location>
        <begin position="55"/>
        <end position="64"/>
    </location>
</feature>
<feature type="compositionally biased region" description="Polar residues" evidence="1">
    <location>
        <begin position="37"/>
        <end position="49"/>
    </location>
</feature>
<proteinExistence type="predicted"/>
<evidence type="ECO:0000313" key="3">
    <source>
        <dbReference type="Proteomes" id="UP001589575"/>
    </source>
</evidence>
<reference evidence="2 3" key="1">
    <citation type="submission" date="2024-09" db="EMBL/GenBank/DDBJ databases">
        <authorList>
            <person name="Sun Q."/>
            <person name="Mori K."/>
        </authorList>
    </citation>
    <scope>NUCLEOTIDE SEQUENCE [LARGE SCALE GENOMIC DNA]</scope>
    <source>
        <strain evidence="2 3">CCM 7609</strain>
    </source>
</reference>
<sequence length="156" mass="17829">MSRSRRPAGRWHPRSKIRPRRWSSPRQSWTMSRWRRPSQSTHPGSSSPGRTRPAASHRWRRRGPPRPAGRQQRWSRRGRRQLGSGDGGTGGPAARRRGGHGGWGSSWIHTLIDDGVHTAVPGSGQRSPRGLHRLEWVTVRHPLGLSDRYLKVHTRY</sequence>
<dbReference type="EMBL" id="JBHMFI010000001">
    <property type="protein sequence ID" value="MFB9072769.1"/>
    <property type="molecule type" value="Genomic_DNA"/>
</dbReference>